<evidence type="ECO:0000313" key="2">
    <source>
        <dbReference type="Proteomes" id="UP000601435"/>
    </source>
</evidence>
<dbReference type="OrthoDB" id="483035at2759"/>
<reference evidence="1" key="1">
    <citation type="submission" date="2021-02" db="EMBL/GenBank/DDBJ databases">
        <authorList>
            <person name="Dougan E. K."/>
            <person name="Rhodes N."/>
            <person name="Thang M."/>
            <person name="Chan C."/>
        </authorList>
    </citation>
    <scope>NUCLEOTIDE SEQUENCE</scope>
</reference>
<keyword evidence="2" id="KW-1185">Reference proteome</keyword>
<sequence>MASVTSEQSAAFTWAAEKVGWPLLRLSLGWTGEFTSKIVSRLKLWYASGGLLDIVGGLAYRQRNSASWRPPVQNYGGLEEASYGWPCPKKVEKMDPGVGPCLRFIVHVDLKLSDFQANDGDWPAELSALARCCLAALWRAHGAYYRCSISCAFRGELGSPGAVVTLFRQFAGHFAGKAATEHQLLTALHGAITGAEPAGRKRRPGKRAVRVQQPLTEDDDLWSLLGIGNSKDTSYTQAGPNHFQFEPRIFGAVTEFN</sequence>
<protein>
    <submittedName>
        <fullName evidence="1">Uncharacterized protein</fullName>
    </submittedName>
</protein>
<evidence type="ECO:0000313" key="1">
    <source>
        <dbReference type="EMBL" id="CAE7937688.1"/>
    </source>
</evidence>
<dbReference type="EMBL" id="CAJNJA010084731">
    <property type="protein sequence ID" value="CAE7937688.1"/>
    <property type="molecule type" value="Genomic_DNA"/>
</dbReference>
<comment type="caution">
    <text evidence="1">The sequence shown here is derived from an EMBL/GenBank/DDBJ whole genome shotgun (WGS) entry which is preliminary data.</text>
</comment>
<accession>A0A813C3Y1</accession>
<organism evidence="1 2">
    <name type="scientific">Symbiodinium necroappetens</name>
    <dbReference type="NCBI Taxonomy" id="1628268"/>
    <lineage>
        <taxon>Eukaryota</taxon>
        <taxon>Sar</taxon>
        <taxon>Alveolata</taxon>
        <taxon>Dinophyceae</taxon>
        <taxon>Suessiales</taxon>
        <taxon>Symbiodiniaceae</taxon>
        <taxon>Symbiodinium</taxon>
    </lineage>
</organism>
<name>A0A813C3Y1_9DINO</name>
<gene>
    <name evidence="1" type="ORF">SNEC2469_LOCUS32888</name>
</gene>
<dbReference type="Proteomes" id="UP000601435">
    <property type="component" value="Unassembled WGS sequence"/>
</dbReference>
<proteinExistence type="predicted"/>
<dbReference type="AlphaFoldDB" id="A0A813C3Y1"/>